<reference evidence="10" key="1">
    <citation type="submission" date="2022-06" db="EMBL/GenBank/DDBJ databases">
        <title>Uncovering the hologenomic basis of an extraordinary plant invasion.</title>
        <authorList>
            <person name="Bieker V.C."/>
            <person name="Martin M.D."/>
            <person name="Gilbert T."/>
            <person name="Hodgins K."/>
            <person name="Battlay P."/>
            <person name="Petersen B."/>
            <person name="Wilson J."/>
        </authorList>
    </citation>
    <scope>NUCLEOTIDE SEQUENCE</scope>
    <source>
        <strain evidence="10">AA19_3_7</strain>
        <tissue evidence="10">Leaf</tissue>
    </source>
</reference>
<dbReference type="PROSITE" id="PS51370">
    <property type="entry name" value="R"/>
    <property type="match status" value="1"/>
</dbReference>
<keyword evidence="4" id="KW-0238">DNA-binding</keyword>
<feature type="region of interest" description="Disordered" evidence="7">
    <location>
        <begin position="125"/>
        <end position="147"/>
    </location>
</feature>
<keyword evidence="5" id="KW-0804">Transcription</keyword>
<evidence type="ECO:0000256" key="5">
    <source>
        <dbReference type="ARBA" id="ARBA00023163"/>
    </source>
</evidence>
<gene>
    <name evidence="10" type="ORF">M8C21_029889</name>
</gene>
<feature type="domain" description="TCP" evidence="8">
    <location>
        <begin position="133"/>
        <end position="191"/>
    </location>
</feature>
<dbReference type="PANTHER" id="PTHR31072:SF226">
    <property type="entry name" value="TRANSCRIPTION FACTOR TCP18"/>
    <property type="match status" value="1"/>
</dbReference>
<evidence type="ECO:0000256" key="6">
    <source>
        <dbReference type="ARBA" id="ARBA00023242"/>
    </source>
</evidence>
<evidence type="ECO:0000259" key="8">
    <source>
        <dbReference type="PROSITE" id="PS51369"/>
    </source>
</evidence>
<name>A0AAD5CLK9_AMBAR</name>
<dbReference type="Pfam" id="PF03634">
    <property type="entry name" value="TCP"/>
    <property type="match status" value="1"/>
</dbReference>
<evidence type="ECO:0000313" key="11">
    <source>
        <dbReference type="Proteomes" id="UP001206925"/>
    </source>
</evidence>
<feature type="region of interest" description="Disordered" evidence="7">
    <location>
        <begin position="266"/>
        <end position="295"/>
    </location>
</feature>
<evidence type="ECO:0000256" key="1">
    <source>
        <dbReference type="ARBA" id="ARBA00004123"/>
    </source>
</evidence>
<dbReference type="InterPro" id="IPR017887">
    <property type="entry name" value="TF_TCP_subgr"/>
</dbReference>
<evidence type="ECO:0000313" key="10">
    <source>
        <dbReference type="EMBL" id="KAI7743887.1"/>
    </source>
</evidence>
<feature type="domain" description="R" evidence="9">
    <location>
        <begin position="266"/>
        <end position="283"/>
    </location>
</feature>
<proteinExistence type="predicted"/>
<dbReference type="InterPro" id="IPR005333">
    <property type="entry name" value="Transcription_factor_TCP"/>
</dbReference>
<keyword evidence="2" id="KW-0217">Developmental protein</keyword>
<comment type="caution">
    <text evidence="10">The sequence shown here is derived from an EMBL/GenBank/DDBJ whole genome shotgun (WGS) entry which is preliminary data.</text>
</comment>
<evidence type="ECO:0000256" key="7">
    <source>
        <dbReference type="SAM" id="MobiDB-lite"/>
    </source>
</evidence>
<evidence type="ECO:0000256" key="3">
    <source>
        <dbReference type="ARBA" id="ARBA00023015"/>
    </source>
</evidence>
<evidence type="ECO:0000259" key="9">
    <source>
        <dbReference type="PROSITE" id="PS51370"/>
    </source>
</evidence>
<dbReference type="AlphaFoldDB" id="A0AAD5CLK9"/>
<evidence type="ECO:0000256" key="2">
    <source>
        <dbReference type="ARBA" id="ARBA00022473"/>
    </source>
</evidence>
<keyword evidence="6" id="KW-0539">Nucleus</keyword>
<feature type="compositionally biased region" description="Basic residues" evidence="7">
    <location>
        <begin position="127"/>
        <end position="139"/>
    </location>
</feature>
<feature type="compositionally biased region" description="Basic and acidic residues" evidence="7">
    <location>
        <begin position="266"/>
        <end position="284"/>
    </location>
</feature>
<dbReference type="InterPro" id="IPR017888">
    <property type="entry name" value="CYC/TB1_R_domain"/>
</dbReference>
<dbReference type="GO" id="GO:0005634">
    <property type="term" value="C:nucleus"/>
    <property type="evidence" value="ECO:0007669"/>
    <property type="project" value="UniProtKB-SubCell"/>
</dbReference>
<dbReference type="PANTHER" id="PTHR31072">
    <property type="entry name" value="TRANSCRIPTION FACTOR TCP4-RELATED"/>
    <property type="match status" value="1"/>
</dbReference>
<evidence type="ECO:0000256" key="4">
    <source>
        <dbReference type="ARBA" id="ARBA00023125"/>
    </source>
</evidence>
<dbReference type="GO" id="GO:0043565">
    <property type="term" value="F:sequence-specific DNA binding"/>
    <property type="evidence" value="ECO:0007669"/>
    <property type="project" value="TreeGrafter"/>
</dbReference>
<dbReference type="GO" id="GO:0003700">
    <property type="term" value="F:DNA-binding transcription factor activity"/>
    <property type="evidence" value="ECO:0007669"/>
    <property type="project" value="InterPro"/>
</dbReference>
<accession>A0AAD5CLK9</accession>
<protein>
    <submittedName>
        <fullName evidence="10">Uncharacterized protein</fullName>
    </submittedName>
</protein>
<keyword evidence="11" id="KW-1185">Reference proteome</keyword>
<dbReference type="GO" id="GO:2000032">
    <property type="term" value="P:regulation of secondary shoot formation"/>
    <property type="evidence" value="ECO:0007669"/>
    <property type="project" value="TreeGrafter"/>
</dbReference>
<comment type="subcellular location">
    <subcellularLocation>
        <location evidence="1">Nucleus</location>
    </subcellularLocation>
</comment>
<keyword evidence="3" id="KW-0805">Transcription regulation</keyword>
<organism evidence="10 11">
    <name type="scientific">Ambrosia artemisiifolia</name>
    <name type="common">Common ragweed</name>
    <dbReference type="NCBI Taxonomy" id="4212"/>
    <lineage>
        <taxon>Eukaryota</taxon>
        <taxon>Viridiplantae</taxon>
        <taxon>Streptophyta</taxon>
        <taxon>Embryophyta</taxon>
        <taxon>Tracheophyta</taxon>
        <taxon>Spermatophyta</taxon>
        <taxon>Magnoliopsida</taxon>
        <taxon>eudicotyledons</taxon>
        <taxon>Gunneridae</taxon>
        <taxon>Pentapetalae</taxon>
        <taxon>asterids</taxon>
        <taxon>campanulids</taxon>
        <taxon>Asterales</taxon>
        <taxon>Asteraceae</taxon>
        <taxon>Asteroideae</taxon>
        <taxon>Heliantheae alliance</taxon>
        <taxon>Heliantheae</taxon>
        <taxon>Ambrosia</taxon>
    </lineage>
</organism>
<dbReference type="EMBL" id="JAMZMK010007635">
    <property type="protein sequence ID" value="KAI7743887.1"/>
    <property type="molecule type" value="Genomic_DNA"/>
</dbReference>
<dbReference type="Proteomes" id="UP001206925">
    <property type="component" value="Unassembled WGS sequence"/>
</dbReference>
<dbReference type="PROSITE" id="PS51369">
    <property type="entry name" value="TCP"/>
    <property type="match status" value="1"/>
</dbReference>
<sequence length="387" mass="43786">MYPSSINNGSIPPSTSFFGNYYNDNNHSKPPQEFYNNNNPSSSSFLLPSPIYIPLEDEAVFYEFFQQQQFFSNDHNLHNSSVVPHEVPNMESTMEECSNNNGQIATNDGDDDHFDFITHVETANSSPRKRPCKRDRHSKINTARGPRDRRMRLSLDVAKKLFGLQDLLGFDKASKTVDWLLNKSKDAILELLPDRSCSFMGVANSASSTSECEVLSGTADQLLVKSGDDQATTNNKVKPSCGRSKKQKEKVAKVRKCVDFHHPLAKATRERARERARERTIEKRNNKHGGGTQDSNFIPCIDQAMDQDVNHLGSWSTFEESQRQNIGQMSSNFQVNQGFVGDNSSLLMTNTWTPSYVFNYQHSSGVMHEHQFDDLEINVKAWEGNNN</sequence>